<dbReference type="PANTHER" id="PTHR24300">
    <property type="entry name" value="CYTOCHROME P450 508A4-RELATED"/>
    <property type="match status" value="1"/>
</dbReference>
<evidence type="ECO:0000256" key="6">
    <source>
        <dbReference type="PIRSR" id="PIRSR602401-1"/>
    </source>
</evidence>
<proteinExistence type="inferred from homology"/>
<sequence>QMAAQLTDRWKDSWRGREIPWTHELELCIFSGQGTNVIPLLFSVHNDPTQFKDPAMFNPTHFLDERGSFQKNDALMAFSAGKRLCLGESLARMELFLFFTTVLQCFTLMPLVQPEEIDLSPLMKGIGNVPPLYKCRAIPR</sequence>
<accession>A0A8C8RGQ5</accession>
<dbReference type="GO" id="GO:0005737">
    <property type="term" value="C:cytoplasm"/>
    <property type="evidence" value="ECO:0007669"/>
    <property type="project" value="TreeGrafter"/>
</dbReference>
<evidence type="ECO:0000256" key="4">
    <source>
        <dbReference type="ARBA" id="ARBA00022723"/>
    </source>
</evidence>
<dbReference type="Pfam" id="PF00067">
    <property type="entry name" value="p450"/>
    <property type="match status" value="1"/>
</dbReference>
<keyword evidence="5 6" id="KW-0408">Iron</keyword>
<reference evidence="8" key="1">
    <citation type="submission" date="2025-08" db="UniProtKB">
        <authorList>
            <consortium name="Ensembl"/>
        </authorList>
    </citation>
    <scope>IDENTIFICATION</scope>
</reference>
<keyword evidence="7" id="KW-0503">Monooxygenase</keyword>
<evidence type="ECO:0000256" key="3">
    <source>
        <dbReference type="ARBA" id="ARBA00022617"/>
    </source>
</evidence>
<keyword evidence="3 6" id="KW-0349">Heme</keyword>
<feature type="binding site" description="axial binding residue" evidence="6">
    <location>
        <position position="85"/>
    </location>
    <ligand>
        <name>heme</name>
        <dbReference type="ChEBI" id="CHEBI:30413"/>
    </ligand>
    <ligandPart>
        <name>Fe</name>
        <dbReference type="ChEBI" id="CHEBI:18248"/>
    </ligandPart>
</feature>
<dbReference type="GO" id="GO:0008392">
    <property type="term" value="F:arachidonate epoxygenase activity"/>
    <property type="evidence" value="ECO:0007669"/>
    <property type="project" value="TreeGrafter"/>
</dbReference>
<dbReference type="InterPro" id="IPR002401">
    <property type="entry name" value="Cyt_P450_E_grp-I"/>
</dbReference>
<dbReference type="SUPFAM" id="SSF48264">
    <property type="entry name" value="Cytochrome P450"/>
    <property type="match status" value="1"/>
</dbReference>
<dbReference type="InterPro" id="IPR036396">
    <property type="entry name" value="Cyt_P450_sf"/>
</dbReference>
<dbReference type="Gene3D" id="1.10.630.10">
    <property type="entry name" value="Cytochrome P450"/>
    <property type="match status" value="1"/>
</dbReference>
<dbReference type="Proteomes" id="UP000694393">
    <property type="component" value="Unplaced"/>
</dbReference>
<comment type="similarity">
    <text evidence="2 7">Belongs to the cytochrome P450 family.</text>
</comment>
<dbReference type="InterPro" id="IPR017972">
    <property type="entry name" value="Cyt_P450_CS"/>
</dbReference>
<evidence type="ECO:0000313" key="9">
    <source>
        <dbReference type="Proteomes" id="UP000694393"/>
    </source>
</evidence>
<evidence type="ECO:0000256" key="5">
    <source>
        <dbReference type="ARBA" id="ARBA00023004"/>
    </source>
</evidence>
<dbReference type="GO" id="GO:0006805">
    <property type="term" value="P:xenobiotic metabolic process"/>
    <property type="evidence" value="ECO:0007669"/>
    <property type="project" value="TreeGrafter"/>
</dbReference>
<dbReference type="Ensembl" id="ENSPCET00000005191.1">
    <property type="protein sequence ID" value="ENSPCEP00000005012.1"/>
    <property type="gene ID" value="ENSPCEG00000004066.1"/>
</dbReference>
<name>A0A8C8RGQ5_9SAUR</name>
<evidence type="ECO:0000256" key="1">
    <source>
        <dbReference type="ARBA" id="ARBA00001971"/>
    </source>
</evidence>
<evidence type="ECO:0000256" key="7">
    <source>
        <dbReference type="RuleBase" id="RU000461"/>
    </source>
</evidence>
<evidence type="ECO:0000313" key="8">
    <source>
        <dbReference type="Ensembl" id="ENSPCEP00000005012.1"/>
    </source>
</evidence>
<dbReference type="GO" id="GO:0020037">
    <property type="term" value="F:heme binding"/>
    <property type="evidence" value="ECO:0007669"/>
    <property type="project" value="InterPro"/>
</dbReference>
<protein>
    <submittedName>
        <fullName evidence="8">Uncharacterized protein</fullName>
    </submittedName>
</protein>
<keyword evidence="4 6" id="KW-0479">Metal-binding</keyword>
<reference evidence="8" key="2">
    <citation type="submission" date="2025-09" db="UniProtKB">
        <authorList>
            <consortium name="Ensembl"/>
        </authorList>
    </citation>
    <scope>IDENTIFICATION</scope>
</reference>
<evidence type="ECO:0000256" key="2">
    <source>
        <dbReference type="ARBA" id="ARBA00010617"/>
    </source>
</evidence>
<comment type="cofactor">
    <cofactor evidence="1 6">
        <name>heme</name>
        <dbReference type="ChEBI" id="CHEBI:30413"/>
    </cofactor>
</comment>
<organism evidence="8 9">
    <name type="scientific">Pelusios castaneus</name>
    <name type="common">West African mud turtle</name>
    <dbReference type="NCBI Taxonomy" id="367368"/>
    <lineage>
        <taxon>Eukaryota</taxon>
        <taxon>Metazoa</taxon>
        <taxon>Chordata</taxon>
        <taxon>Craniata</taxon>
        <taxon>Vertebrata</taxon>
        <taxon>Euteleostomi</taxon>
        <taxon>Archelosauria</taxon>
        <taxon>Testudinata</taxon>
        <taxon>Testudines</taxon>
        <taxon>Pleurodira</taxon>
        <taxon>Pelomedusidae</taxon>
        <taxon>Pelusios</taxon>
    </lineage>
</organism>
<dbReference type="PROSITE" id="PS00086">
    <property type="entry name" value="CYTOCHROME_P450"/>
    <property type="match status" value="1"/>
</dbReference>
<dbReference type="GO" id="GO:0016712">
    <property type="term" value="F:oxidoreductase activity, acting on paired donors, with incorporation or reduction of molecular oxygen, reduced flavin or flavoprotein as one donor, and incorporation of one atom of oxygen"/>
    <property type="evidence" value="ECO:0007669"/>
    <property type="project" value="TreeGrafter"/>
</dbReference>
<dbReference type="InterPro" id="IPR001128">
    <property type="entry name" value="Cyt_P450"/>
</dbReference>
<dbReference type="PRINTS" id="PR00463">
    <property type="entry name" value="EP450I"/>
</dbReference>
<keyword evidence="9" id="KW-1185">Reference proteome</keyword>
<dbReference type="GO" id="GO:0005506">
    <property type="term" value="F:iron ion binding"/>
    <property type="evidence" value="ECO:0007669"/>
    <property type="project" value="InterPro"/>
</dbReference>
<dbReference type="AlphaFoldDB" id="A0A8C8RGQ5"/>
<keyword evidence="7" id="KW-0560">Oxidoreductase</keyword>
<dbReference type="InterPro" id="IPR050182">
    <property type="entry name" value="Cytochrome_P450_fam2"/>
</dbReference>
<dbReference type="PANTHER" id="PTHR24300:SF84">
    <property type="entry name" value="CYTOCHROME P450, FAMILY 2, SUBFAMILY T, POLYPEPTIDE 4"/>
    <property type="match status" value="1"/>
</dbReference>
<dbReference type="GO" id="GO:0019373">
    <property type="term" value="P:epoxygenase P450 pathway"/>
    <property type="evidence" value="ECO:0007669"/>
    <property type="project" value="TreeGrafter"/>
</dbReference>